<evidence type="ECO:0000313" key="4">
    <source>
        <dbReference type="Proteomes" id="UP001172142"/>
    </source>
</evidence>
<dbReference type="NCBIfam" id="TIGR04383">
    <property type="entry name" value="acidic_w_LPXTA"/>
    <property type="match status" value="2"/>
</dbReference>
<keyword evidence="4" id="KW-1185">Reference proteome</keyword>
<reference evidence="3 4" key="1">
    <citation type="submission" date="2023-07" db="EMBL/GenBank/DDBJ databases">
        <title>Novel species in genus Planococcus.</title>
        <authorList>
            <person name="Ning S."/>
        </authorList>
    </citation>
    <scope>NUCLEOTIDE SEQUENCE [LARGE SCALE GENOMIC DNA]</scope>
    <source>
        <strain evidence="3 4">N017</strain>
    </source>
</reference>
<keyword evidence="1" id="KW-0812">Transmembrane</keyword>
<protein>
    <submittedName>
        <fullName evidence="3">Processed acidic surface protein</fullName>
    </submittedName>
</protein>
<feature type="chain" id="PRO_5045802064" evidence="2">
    <location>
        <begin position="25"/>
        <end position="398"/>
    </location>
</feature>
<feature type="signal peptide" evidence="2">
    <location>
        <begin position="1"/>
        <end position="24"/>
    </location>
</feature>
<dbReference type="EMBL" id="JAUJWU010000001">
    <property type="protein sequence ID" value="MDN7244547.1"/>
    <property type="molecule type" value="Genomic_DNA"/>
</dbReference>
<sequence>MKRLLLLALSAALVFAIFPGSAFAIEADSKEFDAFLKEIGWEKQDYIDYLNEKEYSLEEFGTVDELGTPLSEEAILPVLTKYELTRDELNALLVKNGEIEKGSDVLKSESIIFAEELDYYVDFYLDGGNETSISDEALQQFIEEYGFESKEELEALLNEYGDSIENYESIEALEEAVALYMIFGFELEGLFEELGLTSEEIERLETHLNTLPIETPAFQERASAIADRMMMIGEFDSADDLSAEEIAEIMDIFSDLLDLFELNTQYFLVKGTDKKEINLSTLLALETLNGYNLLIEIYNTQGTFLADIILTAEMFGDEIIKETGKDIKEAEETVVLAPVAPAAPTSKTPATVNVPVKQTIQGGRLPDTASDYAANTFAGLTLALLGVVLFRRFKAQGI</sequence>
<feature type="transmembrane region" description="Helical" evidence="1">
    <location>
        <begin position="372"/>
        <end position="390"/>
    </location>
</feature>
<gene>
    <name evidence="3" type="ORF">QWY13_03495</name>
</gene>
<evidence type="ECO:0000256" key="2">
    <source>
        <dbReference type="SAM" id="SignalP"/>
    </source>
</evidence>
<keyword evidence="2" id="KW-0732">Signal</keyword>
<dbReference type="Proteomes" id="UP001172142">
    <property type="component" value="Unassembled WGS sequence"/>
</dbReference>
<accession>A0ABT8N9J1</accession>
<name>A0ABT8N9J1_9BACL</name>
<evidence type="ECO:0000256" key="1">
    <source>
        <dbReference type="SAM" id="Phobius"/>
    </source>
</evidence>
<organism evidence="3 4">
    <name type="scientific">Planococcus shenhongbingii</name>
    <dbReference type="NCBI Taxonomy" id="3058398"/>
    <lineage>
        <taxon>Bacteria</taxon>
        <taxon>Bacillati</taxon>
        <taxon>Bacillota</taxon>
        <taxon>Bacilli</taxon>
        <taxon>Bacillales</taxon>
        <taxon>Caryophanaceae</taxon>
        <taxon>Planococcus</taxon>
    </lineage>
</organism>
<comment type="caution">
    <text evidence="3">The sequence shown here is derived from an EMBL/GenBank/DDBJ whole genome shotgun (WGS) entry which is preliminary data.</text>
</comment>
<proteinExistence type="predicted"/>
<dbReference type="InterPro" id="IPR030832">
    <property type="entry name" value="Acidic_LPXTA"/>
</dbReference>
<keyword evidence="1" id="KW-1133">Transmembrane helix</keyword>
<evidence type="ECO:0000313" key="3">
    <source>
        <dbReference type="EMBL" id="MDN7244547.1"/>
    </source>
</evidence>
<dbReference type="RefSeq" id="WP_301854966.1">
    <property type="nucleotide sequence ID" value="NZ_JAUJWU010000001.1"/>
</dbReference>
<keyword evidence="1" id="KW-0472">Membrane</keyword>